<reference evidence="3" key="1">
    <citation type="journal article" date="2015" name="Genome Announc.">
        <title>Draft genome sequence of the fungus Penicillium brasilianum MG11.</title>
        <authorList>
            <person name="Horn F."/>
            <person name="Linde J."/>
            <person name="Mattern D.J."/>
            <person name="Walther G."/>
            <person name="Guthke R."/>
            <person name="Brakhage A.A."/>
            <person name="Valiante V."/>
        </authorList>
    </citation>
    <scope>NUCLEOTIDE SEQUENCE [LARGE SCALE GENOMIC DNA]</scope>
    <source>
        <strain evidence="3">MG11</strain>
    </source>
</reference>
<evidence type="ECO:0000313" key="2">
    <source>
        <dbReference type="EMBL" id="CEJ56221.1"/>
    </source>
</evidence>
<evidence type="ECO:0000256" key="1">
    <source>
        <dbReference type="SAM" id="MobiDB-lite"/>
    </source>
</evidence>
<accession>A0A0F7TL96</accession>
<proteinExistence type="predicted"/>
<gene>
    <name evidence="2" type="ORF">PMG11_02438</name>
</gene>
<sequence>MRLMELDASEKTRKNASWSPESRSNFRDQWKRNVEILRDGARCITRRSACVKPHTCCTDDTLGCHCQNVRKYCTTISAAMSISAAFCRKPKKNPGT</sequence>
<evidence type="ECO:0000313" key="3">
    <source>
        <dbReference type="Proteomes" id="UP000042958"/>
    </source>
</evidence>
<dbReference type="Proteomes" id="UP000042958">
    <property type="component" value="Unassembled WGS sequence"/>
</dbReference>
<feature type="region of interest" description="Disordered" evidence="1">
    <location>
        <begin position="1"/>
        <end position="24"/>
    </location>
</feature>
<organism evidence="2 3">
    <name type="scientific">Penicillium brasilianum</name>
    <dbReference type="NCBI Taxonomy" id="104259"/>
    <lineage>
        <taxon>Eukaryota</taxon>
        <taxon>Fungi</taxon>
        <taxon>Dikarya</taxon>
        <taxon>Ascomycota</taxon>
        <taxon>Pezizomycotina</taxon>
        <taxon>Eurotiomycetes</taxon>
        <taxon>Eurotiomycetidae</taxon>
        <taxon>Eurotiales</taxon>
        <taxon>Aspergillaceae</taxon>
        <taxon>Penicillium</taxon>
    </lineage>
</organism>
<feature type="compositionally biased region" description="Basic and acidic residues" evidence="1">
    <location>
        <begin position="1"/>
        <end position="13"/>
    </location>
</feature>
<dbReference type="EMBL" id="CDHK01000002">
    <property type="protein sequence ID" value="CEJ56221.1"/>
    <property type="molecule type" value="Genomic_DNA"/>
</dbReference>
<name>A0A0F7TL96_PENBI</name>
<dbReference type="AlphaFoldDB" id="A0A0F7TL96"/>
<protein>
    <submittedName>
        <fullName evidence="2">Uncharacterized protein</fullName>
    </submittedName>
</protein>
<keyword evidence="3" id="KW-1185">Reference proteome</keyword>